<dbReference type="InterPro" id="IPR002401">
    <property type="entry name" value="Cyt_P450_E_grp-I"/>
</dbReference>
<evidence type="ECO:0000256" key="10">
    <source>
        <dbReference type="ARBA" id="ARBA00023004"/>
    </source>
</evidence>
<feature type="transmembrane region" description="Helical" evidence="15">
    <location>
        <begin position="12"/>
        <end position="30"/>
    </location>
</feature>
<dbReference type="PRINTS" id="PR00463">
    <property type="entry name" value="EP450I"/>
</dbReference>
<comment type="caution">
    <text evidence="16">The sequence shown here is derived from an EMBL/GenBank/DDBJ whole genome shotgun (WGS) entry which is preliminary data.</text>
</comment>
<evidence type="ECO:0008006" key="18">
    <source>
        <dbReference type="Google" id="ProtNLM"/>
    </source>
</evidence>
<dbReference type="GO" id="GO:0004497">
    <property type="term" value="F:monooxygenase activity"/>
    <property type="evidence" value="ECO:0007669"/>
    <property type="project" value="UniProtKB-KW"/>
</dbReference>
<comment type="pathway">
    <text evidence="3">Secondary metabolite biosynthesis.</text>
</comment>
<evidence type="ECO:0000256" key="8">
    <source>
        <dbReference type="ARBA" id="ARBA00022989"/>
    </source>
</evidence>
<gene>
    <name evidence="16" type="ORF">EVJ58_g4684</name>
</gene>
<dbReference type="Proteomes" id="UP000298390">
    <property type="component" value="Unassembled WGS sequence"/>
</dbReference>
<evidence type="ECO:0000313" key="17">
    <source>
        <dbReference type="Proteomes" id="UP000298390"/>
    </source>
</evidence>
<evidence type="ECO:0000256" key="15">
    <source>
        <dbReference type="SAM" id="Phobius"/>
    </source>
</evidence>
<dbReference type="InterPro" id="IPR001128">
    <property type="entry name" value="Cyt_P450"/>
</dbReference>
<dbReference type="SUPFAM" id="SSF48264">
    <property type="entry name" value="Cytochrome P450"/>
    <property type="match status" value="1"/>
</dbReference>
<protein>
    <recommendedName>
        <fullName evidence="18">Cytochrome P450</fullName>
    </recommendedName>
</protein>
<dbReference type="InterPro" id="IPR017972">
    <property type="entry name" value="Cyt_P450_CS"/>
</dbReference>
<comment type="subcellular location">
    <subcellularLocation>
        <location evidence="2">Membrane</location>
        <topology evidence="2">Single-pass membrane protein</topology>
    </subcellularLocation>
</comment>
<organism evidence="16 17">
    <name type="scientific">Rhodofomes roseus</name>
    <dbReference type="NCBI Taxonomy" id="34475"/>
    <lineage>
        <taxon>Eukaryota</taxon>
        <taxon>Fungi</taxon>
        <taxon>Dikarya</taxon>
        <taxon>Basidiomycota</taxon>
        <taxon>Agaricomycotina</taxon>
        <taxon>Agaricomycetes</taxon>
        <taxon>Polyporales</taxon>
        <taxon>Rhodofomes</taxon>
    </lineage>
</organism>
<evidence type="ECO:0000256" key="3">
    <source>
        <dbReference type="ARBA" id="ARBA00005179"/>
    </source>
</evidence>
<dbReference type="CDD" id="cd11065">
    <property type="entry name" value="CYP64-like"/>
    <property type="match status" value="1"/>
</dbReference>
<evidence type="ECO:0000256" key="14">
    <source>
        <dbReference type="RuleBase" id="RU000461"/>
    </source>
</evidence>
<evidence type="ECO:0000256" key="13">
    <source>
        <dbReference type="PIRSR" id="PIRSR602401-1"/>
    </source>
</evidence>
<keyword evidence="11 14" id="KW-0503">Monooxygenase</keyword>
<keyword evidence="8 15" id="KW-1133">Transmembrane helix</keyword>
<dbReference type="Pfam" id="PF00067">
    <property type="entry name" value="p450"/>
    <property type="match status" value="1"/>
</dbReference>
<keyword evidence="10 13" id="KW-0408">Iron</keyword>
<dbReference type="PROSITE" id="PS00086">
    <property type="entry name" value="CYTOCHROME_P450"/>
    <property type="match status" value="1"/>
</dbReference>
<keyword evidence="6 15" id="KW-0812">Transmembrane</keyword>
<sequence length="530" mass="59360">MVSVSQSTDGSGLLSAFVAIAVAFIAYYAYQLVASGRPTVPLPPGPRPLPLVGNLLGFPSFHPWETFSKWGETYGGIIHVSVLGQSIIVLNDARYAIDMLDRKGALYSDRPTLVMCGELIGWDEGPALSQFGDRWAEYRRFFSQFMGTKAKVEAFSHTLHEETNAFLKHLLAEPRKWVEHTQRFAGGFVLQLTYGYRASDPGGKELVKLVDDAMEGFSEATVQNAFLVDVIPVLRYVPEWFPGAAWKRKARMYHDYLQKMLRAPFELVKQQMHTPFKAAGVARPSFTQSHLEGQSLAAEQERIIQWTAAGIYSGGADTVSILVYLFIHSCIESFFLGITRHTDQQRRAQAELDAVLGFDCLPTLADRERLPYCEALYLEIMRCYTFGPLGLPHVVREDDVHDGYFIPKGSIIIPNNWQFFNNPKTYPQPKTFAPERFMGKEKQYDPRKYLFGYGRRTCPGIHLADASMWLLCMSVLALFDVEPPVEDGTPVVPPARFLDGAISHPEAFKCVIKPRSAGAEALVRGLSGNL</sequence>
<keyword evidence="12 15" id="KW-0472">Membrane</keyword>
<evidence type="ECO:0000256" key="9">
    <source>
        <dbReference type="ARBA" id="ARBA00023002"/>
    </source>
</evidence>
<feature type="binding site" description="axial binding residue" evidence="13">
    <location>
        <position position="458"/>
    </location>
    <ligand>
        <name>heme</name>
        <dbReference type="ChEBI" id="CHEBI:30413"/>
    </ligand>
    <ligandPart>
        <name>Fe</name>
        <dbReference type="ChEBI" id="CHEBI:18248"/>
    </ligandPart>
</feature>
<dbReference type="Gene3D" id="1.10.630.10">
    <property type="entry name" value="Cytochrome P450"/>
    <property type="match status" value="1"/>
</dbReference>
<dbReference type="GO" id="GO:0020037">
    <property type="term" value="F:heme binding"/>
    <property type="evidence" value="ECO:0007669"/>
    <property type="project" value="InterPro"/>
</dbReference>
<evidence type="ECO:0000256" key="6">
    <source>
        <dbReference type="ARBA" id="ARBA00022692"/>
    </source>
</evidence>
<dbReference type="EMBL" id="SEKV01000220">
    <property type="protein sequence ID" value="TFY61167.1"/>
    <property type="molecule type" value="Genomic_DNA"/>
</dbReference>
<evidence type="ECO:0000256" key="5">
    <source>
        <dbReference type="ARBA" id="ARBA00022617"/>
    </source>
</evidence>
<evidence type="ECO:0000256" key="4">
    <source>
        <dbReference type="ARBA" id="ARBA00010617"/>
    </source>
</evidence>
<name>A0A4Y9YHT9_9APHY</name>
<proteinExistence type="inferred from homology"/>
<dbReference type="GO" id="GO:0005506">
    <property type="term" value="F:iron ion binding"/>
    <property type="evidence" value="ECO:0007669"/>
    <property type="project" value="InterPro"/>
</dbReference>
<evidence type="ECO:0000256" key="2">
    <source>
        <dbReference type="ARBA" id="ARBA00004167"/>
    </source>
</evidence>
<dbReference type="AlphaFoldDB" id="A0A4Y9YHT9"/>
<dbReference type="GO" id="GO:0016020">
    <property type="term" value="C:membrane"/>
    <property type="evidence" value="ECO:0007669"/>
    <property type="project" value="UniProtKB-SubCell"/>
</dbReference>
<evidence type="ECO:0000256" key="11">
    <source>
        <dbReference type="ARBA" id="ARBA00023033"/>
    </source>
</evidence>
<reference evidence="16 17" key="1">
    <citation type="submission" date="2019-01" db="EMBL/GenBank/DDBJ databases">
        <title>Genome sequencing of the rare red list fungi Fomitopsis rosea.</title>
        <authorList>
            <person name="Buettner E."/>
            <person name="Kellner H."/>
        </authorList>
    </citation>
    <scope>NUCLEOTIDE SEQUENCE [LARGE SCALE GENOMIC DNA]</scope>
    <source>
        <strain evidence="16 17">DSM 105464</strain>
    </source>
</reference>
<dbReference type="GO" id="GO:0016705">
    <property type="term" value="F:oxidoreductase activity, acting on paired donors, with incorporation or reduction of molecular oxygen"/>
    <property type="evidence" value="ECO:0007669"/>
    <property type="project" value="InterPro"/>
</dbReference>
<comment type="similarity">
    <text evidence="4 14">Belongs to the cytochrome P450 family.</text>
</comment>
<dbReference type="InterPro" id="IPR050364">
    <property type="entry name" value="Cytochrome_P450_fung"/>
</dbReference>
<dbReference type="STRING" id="34475.A0A4Y9YHT9"/>
<dbReference type="InterPro" id="IPR036396">
    <property type="entry name" value="Cyt_P450_sf"/>
</dbReference>
<keyword evidence="5 13" id="KW-0349">Heme</keyword>
<accession>A0A4Y9YHT9</accession>
<evidence type="ECO:0000256" key="1">
    <source>
        <dbReference type="ARBA" id="ARBA00001971"/>
    </source>
</evidence>
<dbReference type="PANTHER" id="PTHR46300:SF7">
    <property type="entry name" value="P450, PUTATIVE (EUROFUNG)-RELATED"/>
    <property type="match status" value="1"/>
</dbReference>
<comment type="cofactor">
    <cofactor evidence="1 13">
        <name>heme</name>
        <dbReference type="ChEBI" id="CHEBI:30413"/>
    </cofactor>
</comment>
<evidence type="ECO:0000313" key="16">
    <source>
        <dbReference type="EMBL" id="TFY61167.1"/>
    </source>
</evidence>
<keyword evidence="9 14" id="KW-0560">Oxidoreductase</keyword>
<keyword evidence="7 13" id="KW-0479">Metal-binding</keyword>
<dbReference type="PANTHER" id="PTHR46300">
    <property type="entry name" value="P450, PUTATIVE (EUROFUNG)-RELATED-RELATED"/>
    <property type="match status" value="1"/>
</dbReference>
<evidence type="ECO:0000256" key="7">
    <source>
        <dbReference type="ARBA" id="ARBA00022723"/>
    </source>
</evidence>
<evidence type="ECO:0000256" key="12">
    <source>
        <dbReference type="ARBA" id="ARBA00023136"/>
    </source>
</evidence>